<protein>
    <submittedName>
        <fullName evidence="1">Uncharacterized protein</fullName>
    </submittedName>
</protein>
<gene>
    <name evidence="1" type="ORF">S12H4_25872</name>
</gene>
<name>X1SRM2_9ZZZZ</name>
<sequence>MNILKGKLNRKDMSRFVGVESQEVDKSLTRLSDLGYIKYRKIKGGEYRFTLYPEPVKEITLSNDPG</sequence>
<evidence type="ECO:0000313" key="1">
    <source>
        <dbReference type="EMBL" id="GAI77975.1"/>
    </source>
</evidence>
<dbReference type="SUPFAM" id="SSF46785">
    <property type="entry name" value="Winged helix' DNA-binding domain"/>
    <property type="match status" value="1"/>
</dbReference>
<reference evidence="1" key="1">
    <citation type="journal article" date="2014" name="Front. Microbiol.">
        <title>High frequency of phylogenetically diverse reductive dehalogenase-homologous genes in deep subseafloor sedimentary metagenomes.</title>
        <authorList>
            <person name="Kawai M."/>
            <person name="Futagami T."/>
            <person name="Toyoda A."/>
            <person name="Takaki Y."/>
            <person name="Nishi S."/>
            <person name="Hori S."/>
            <person name="Arai W."/>
            <person name="Tsubouchi T."/>
            <person name="Morono Y."/>
            <person name="Uchiyama I."/>
            <person name="Ito T."/>
            <person name="Fujiyama A."/>
            <person name="Inagaki F."/>
            <person name="Takami H."/>
        </authorList>
    </citation>
    <scope>NUCLEOTIDE SEQUENCE</scope>
    <source>
        <strain evidence="1">Expedition CK06-06</strain>
    </source>
</reference>
<dbReference type="AlphaFoldDB" id="X1SRM2"/>
<organism evidence="1">
    <name type="scientific">marine sediment metagenome</name>
    <dbReference type="NCBI Taxonomy" id="412755"/>
    <lineage>
        <taxon>unclassified sequences</taxon>
        <taxon>metagenomes</taxon>
        <taxon>ecological metagenomes</taxon>
    </lineage>
</organism>
<proteinExistence type="predicted"/>
<dbReference type="EMBL" id="BARW01014621">
    <property type="protein sequence ID" value="GAI77975.1"/>
    <property type="molecule type" value="Genomic_DNA"/>
</dbReference>
<dbReference type="InterPro" id="IPR036390">
    <property type="entry name" value="WH_DNA-bd_sf"/>
</dbReference>
<comment type="caution">
    <text evidence="1">The sequence shown here is derived from an EMBL/GenBank/DDBJ whole genome shotgun (WGS) entry which is preliminary data.</text>
</comment>
<accession>X1SRM2</accession>